<dbReference type="InterPro" id="IPR035681">
    <property type="entry name" value="ComA-like_MBL"/>
</dbReference>
<dbReference type="InterPro" id="IPR052159">
    <property type="entry name" value="Competence_DNA_uptake"/>
</dbReference>
<proteinExistence type="predicted"/>
<dbReference type="SUPFAM" id="SSF56281">
    <property type="entry name" value="Metallo-hydrolase/oxidoreductase"/>
    <property type="match status" value="1"/>
</dbReference>
<keyword evidence="1" id="KW-1133">Transmembrane helix</keyword>
<evidence type="ECO:0000259" key="2">
    <source>
        <dbReference type="Pfam" id="PF00753"/>
    </source>
</evidence>
<sequence length="301" mass="33729">MPELSLPQKQTRQFWLILTGLSLLWFALVIALQFSLPLTKFQLFFLDVGQGDSALLITPQYQKVVIDGGPDQRVIAEISKLLPFWDRQLDALILSHADQDHIGGLIPLARRYQIRQLYLGITNDINPNLNQLIEIVKTKGGKITLLNQKRDLLFSQPYGLDILSPAASKPTFSKRRNDDSLIFKLLTPYGRVLFTGDISVKTETWLVKNYQNNLSADILKVAHHGSKTSSSAIFLNQVKAKHAIISVAANNNFGHPNPDVLKRLATQSKIHRSDLCATIAVSGLLKYSGQQQQQPEFNFSC</sequence>
<dbReference type="PANTHER" id="PTHR30619:SF1">
    <property type="entry name" value="RECOMBINATION PROTEIN 2"/>
    <property type="match status" value="1"/>
</dbReference>
<dbReference type="Gene3D" id="3.60.15.10">
    <property type="entry name" value="Ribonuclease Z/Hydroxyacylglutathione hydrolase-like"/>
    <property type="match status" value="1"/>
</dbReference>
<feature type="domain" description="Metallo-beta-lactamase" evidence="2">
    <location>
        <begin position="54"/>
        <end position="117"/>
    </location>
</feature>
<dbReference type="InterPro" id="IPR036866">
    <property type="entry name" value="RibonucZ/Hydroxyglut_hydro"/>
</dbReference>
<dbReference type="Proteomes" id="UP000177521">
    <property type="component" value="Unassembled WGS sequence"/>
</dbReference>
<comment type="caution">
    <text evidence="3">The sequence shown here is derived from an EMBL/GenBank/DDBJ whole genome shotgun (WGS) entry which is preliminary data.</text>
</comment>
<gene>
    <name evidence="3" type="ORF">A2788_02435</name>
</gene>
<organism evidence="3 4">
    <name type="scientific">Candidatus Abawacabacteria bacterium RIFCSPHIGHO2_01_FULL_46_8</name>
    <dbReference type="NCBI Taxonomy" id="1817815"/>
    <lineage>
        <taxon>Bacteria</taxon>
        <taxon>Candidatus Abawacaibacteriota</taxon>
    </lineage>
</organism>
<keyword evidence="1" id="KW-0472">Membrane</keyword>
<evidence type="ECO:0000313" key="3">
    <source>
        <dbReference type="EMBL" id="OGC82704.1"/>
    </source>
</evidence>
<dbReference type="CDD" id="cd07731">
    <property type="entry name" value="ComA-like_MBL-fold"/>
    <property type="match status" value="1"/>
</dbReference>
<dbReference type="PANTHER" id="PTHR30619">
    <property type="entry name" value="DNA INTERNALIZATION/COMPETENCE PROTEIN COMEC/REC2"/>
    <property type="match status" value="1"/>
</dbReference>
<reference evidence="3 4" key="1">
    <citation type="journal article" date="2016" name="Nat. Commun.">
        <title>Thousands of microbial genomes shed light on interconnected biogeochemical processes in an aquifer system.</title>
        <authorList>
            <person name="Anantharaman K."/>
            <person name="Brown C.T."/>
            <person name="Hug L.A."/>
            <person name="Sharon I."/>
            <person name="Castelle C.J."/>
            <person name="Probst A.J."/>
            <person name="Thomas B.C."/>
            <person name="Singh A."/>
            <person name="Wilkins M.J."/>
            <person name="Karaoz U."/>
            <person name="Brodie E.L."/>
            <person name="Williams K.H."/>
            <person name="Hubbard S.S."/>
            <person name="Banfield J.F."/>
        </authorList>
    </citation>
    <scope>NUCLEOTIDE SEQUENCE [LARGE SCALE GENOMIC DNA]</scope>
</reference>
<accession>A0A1F4XM75</accession>
<evidence type="ECO:0000256" key="1">
    <source>
        <dbReference type="SAM" id="Phobius"/>
    </source>
</evidence>
<dbReference type="AlphaFoldDB" id="A0A1F4XM75"/>
<dbReference type="Pfam" id="PF00753">
    <property type="entry name" value="Lactamase_B"/>
    <property type="match status" value="1"/>
</dbReference>
<keyword evidence="1" id="KW-0812">Transmembrane</keyword>
<evidence type="ECO:0000313" key="4">
    <source>
        <dbReference type="Proteomes" id="UP000177521"/>
    </source>
</evidence>
<dbReference type="InterPro" id="IPR001279">
    <property type="entry name" value="Metallo-B-lactamas"/>
</dbReference>
<feature type="transmembrane region" description="Helical" evidence="1">
    <location>
        <begin position="14"/>
        <end position="36"/>
    </location>
</feature>
<name>A0A1F4XM75_9BACT</name>
<dbReference type="EMBL" id="MEWS01000010">
    <property type="protein sequence ID" value="OGC82704.1"/>
    <property type="molecule type" value="Genomic_DNA"/>
</dbReference>
<protein>
    <recommendedName>
        <fullName evidence="2">Metallo-beta-lactamase domain-containing protein</fullName>
    </recommendedName>
</protein>